<dbReference type="GO" id="GO:0005576">
    <property type="term" value="C:extracellular region"/>
    <property type="evidence" value="ECO:0007669"/>
    <property type="project" value="UniProtKB-SubCell"/>
</dbReference>
<keyword evidence="3 6" id="KW-0713">Self-incompatibility</keyword>
<proteinExistence type="inferred from homology"/>
<protein>
    <recommendedName>
        <fullName evidence="6">S-protein homolog</fullName>
    </recommendedName>
</protein>
<gene>
    <name evidence="7" type="ORF">OLC1_LOCUS21398</name>
</gene>
<evidence type="ECO:0000313" key="7">
    <source>
        <dbReference type="EMBL" id="CAI9114738.1"/>
    </source>
</evidence>
<dbReference type="AlphaFoldDB" id="A0AAV1E6P1"/>
<keyword evidence="8" id="KW-1185">Reference proteome</keyword>
<evidence type="ECO:0000256" key="3">
    <source>
        <dbReference type="ARBA" id="ARBA00022471"/>
    </source>
</evidence>
<dbReference type="PANTHER" id="PTHR31232">
    <property type="match status" value="1"/>
</dbReference>
<dbReference type="InterPro" id="IPR010264">
    <property type="entry name" value="Self-incomp_S1"/>
</dbReference>
<evidence type="ECO:0000313" key="8">
    <source>
        <dbReference type="Proteomes" id="UP001161247"/>
    </source>
</evidence>
<comment type="similarity">
    <text evidence="2 6">Belongs to the plant self-incompatibility (S1) protein family.</text>
</comment>
<evidence type="ECO:0000256" key="2">
    <source>
        <dbReference type="ARBA" id="ARBA00005581"/>
    </source>
</evidence>
<feature type="signal peptide" evidence="6">
    <location>
        <begin position="1"/>
        <end position="27"/>
    </location>
</feature>
<comment type="subcellular location">
    <subcellularLocation>
        <location evidence="1 6">Secreted</location>
    </subcellularLocation>
</comment>
<organism evidence="7 8">
    <name type="scientific">Oldenlandia corymbosa var. corymbosa</name>
    <dbReference type="NCBI Taxonomy" id="529605"/>
    <lineage>
        <taxon>Eukaryota</taxon>
        <taxon>Viridiplantae</taxon>
        <taxon>Streptophyta</taxon>
        <taxon>Embryophyta</taxon>
        <taxon>Tracheophyta</taxon>
        <taxon>Spermatophyta</taxon>
        <taxon>Magnoliopsida</taxon>
        <taxon>eudicotyledons</taxon>
        <taxon>Gunneridae</taxon>
        <taxon>Pentapetalae</taxon>
        <taxon>asterids</taxon>
        <taxon>lamiids</taxon>
        <taxon>Gentianales</taxon>
        <taxon>Rubiaceae</taxon>
        <taxon>Rubioideae</taxon>
        <taxon>Spermacoceae</taxon>
        <taxon>Hedyotis-Oldenlandia complex</taxon>
        <taxon>Oldenlandia</taxon>
    </lineage>
</organism>
<sequence>MRSIKTYIGSILLLLVFTLDLPGATYASVTAHIMNDLSPNEVIRVHCKSSRGDDRGSHDIEFTHEFSWNFKVTGVLKFTCVTIFDDEREARCFDAYDDGRDYFRCQNDCKWMVTKGKLLLGYDEHVGYWELFQFNPPCLL</sequence>
<evidence type="ECO:0000256" key="6">
    <source>
        <dbReference type="RuleBase" id="RU367044"/>
    </source>
</evidence>
<keyword evidence="5 6" id="KW-0732">Signal</keyword>
<dbReference type="Pfam" id="PF05938">
    <property type="entry name" value="Self-incomp_S1"/>
    <property type="match status" value="1"/>
</dbReference>
<evidence type="ECO:0000256" key="5">
    <source>
        <dbReference type="ARBA" id="ARBA00022729"/>
    </source>
</evidence>
<dbReference type="GO" id="GO:0060320">
    <property type="term" value="P:rejection of self pollen"/>
    <property type="evidence" value="ECO:0007669"/>
    <property type="project" value="UniProtKB-KW"/>
</dbReference>
<accession>A0AAV1E6P1</accession>
<evidence type="ECO:0000256" key="1">
    <source>
        <dbReference type="ARBA" id="ARBA00004613"/>
    </source>
</evidence>
<keyword evidence="4 6" id="KW-0964">Secreted</keyword>
<feature type="chain" id="PRO_5043097063" description="S-protein homolog" evidence="6">
    <location>
        <begin position="28"/>
        <end position="140"/>
    </location>
</feature>
<dbReference type="Proteomes" id="UP001161247">
    <property type="component" value="Chromosome 8"/>
</dbReference>
<dbReference type="PANTHER" id="PTHR31232:SF18">
    <property type="entry name" value="S-PROTEIN HOMOLOG"/>
    <property type="match status" value="1"/>
</dbReference>
<dbReference type="EMBL" id="OX459125">
    <property type="protein sequence ID" value="CAI9114738.1"/>
    <property type="molecule type" value="Genomic_DNA"/>
</dbReference>
<evidence type="ECO:0000256" key="4">
    <source>
        <dbReference type="ARBA" id="ARBA00022525"/>
    </source>
</evidence>
<name>A0AAV1E6P1_OLDCO</name>
<reference evidence="7" key="1">
    <citation type="submission" date="2023-03" db="EMBL/GenBank/DDBJ databases">
        <authorList>
            <person name="Julca I."/>
        </authorList>
    </citation>
    <scope>NUCLEOTIDE SEQUENCE</scope>
</reference>